<evidence type="ECO:0000259" key="9">
    <source>
        <dbReference type="Pfam" id="PF08393"/>
    </source>
</evidence>
<dbReference type="Gene3D" id="3.20.180.20">
    <property type="entry name" value="Dynein heavy chain, N-terminal domain 2"/>
    <property type="match status" value="1"/>
</dbReference>
<evidence type="ECO:0000256" key="6">
    <source>
        <dbReference type="ARBA" id="ARBA00023054"/>
    </source>
</evidence>
<dbReference type="PANTHER" id="PTHR45703:SF36">
    <property type="entry name" value="DYNEIN HEAVY CHAIN, CYTOPLASMIC"/>
    <property type="match status" value="1"/>
</dbReference>
<keyword evidence="3" id="KW-0963">Cytoplasm</keyword>
<dbReference type="Proteomes" id="UP000663844">
    <property type="component" value="Unassembled WGS sequence"/>
</dbReference>
<dbReference type="InterPro" id="IPR013602">
    <property type="entry name" value="Dynein_heavy_linker"/>
</dbReference>
<feature type="domain" description="Dynein heavy chain linker" evidence="9">
    <location>
        <begin position="1"/>
        <end position="110"/>
    </location>
</feature>
<evidence type="ECO:0000256" key="7">
    <source>
        <dbReference type="ARBA" id="ARBA00023212"/>
    </source>
</evidence>
<dbReference type="Pfam" id="PF08393">
    <property type="entry name" value="DHC_N2"/>
    <property type="match status" value="1"/>
</dbReference>
<evidence type="ECO:0000256" key="8">
    <source>
        <dbReference type="ARBA" id="ARBA00023273"/>
    </source>
</evidence>
<keyword evidence="7" id="KW-0206">Cytoskeleton</keyword>
<feature type="non-terminal residue" evidence="10">
    <location>
        <position position="1"/>
    </location>
</feature>
<dbReference type="GO" id="GO:0042995">
    <property type="term" value="C:cell projection"/>
    <property type="evidence" value="ECO:0007669"/>
    <property type="project" value="UniProtKB-SubCell"/>
</dbReference>
<comment type="caution">
    <text evidence="10">The sequence shown here is derived from an EMBL/GenBank/DDBJ whole genome shotgun (WGS) entry which is preliminary data.</text>
</comment>
<evidence type="ECO:0000313" key="10">
    <source>
        <dbReference type="EMBL" id="CAF4354220.1"/>
    </source>
</evidence>
<dbReference type="GO" id="GO:0051959">
    <property type="term" value="F:dynein light intermediate chain binding"/>
    <property type="evidence" value="ECO:0007669"/>
    <property type="project" value="InterPro"/>
</dbReference>
<dbReference type="AlphaFoldDB" id="A0A820L772"/>
<dbReference type="GO" id="GO:0030286">
    <property type="term" value="C:dynein complex"/>
    <property type="evidence" value="ECO:0007669"/>
    <property type="project" value="UniProtKB-KW"/>
</dbReference>
<accession>A0A820L772</accession>
<evidence type="ECO:0000313" key="11">
    <source>
        <dbReference type="Proteomes" id="UP000663844"/>
    </source>
</evidence>
<reference evidence="10" key="1">
    <citation type="submission" date="2021-02" db="EMBL/GenBank/DDBJ databases">
        <authorList>
            <person name="Nowell W R."/>
        </authorList>
    </citation>
    <scope>NUCLEOTIDE SEQUENCE</scope>
</reference>
<keyword evidence="4" id="KW-0547">Nucleotide-binding</keyword>
<dbReference type="GO" id="GO:0007018">
    <property type="term" value="P:microtubule-based movement"/>
    <property type="evidence" value="ECO:0007669"/>
    <property type="project" value="InterPro"/>
</dbReference>
<comment type="subcellular location">
    <subcellularLocation>
        <location evidence="2">Cell projection</location>
    </subcellularLocation>
    <subcellularLocation>
        <location evidence="1">Cytoplasm</location>
        <location evidence="1">Cytoskeleton</location>
    </subcellularLocation>
</comment>
<evidence type="ECO:0000256" key="5">
    <source>
        <dbReference type="ARBA" id="ARBA00023017"/>
    </source>
</evidence>
<evidence type="ECO:0000256" key="1">
    <source>
        <dbReference type="ARBA" id="ARBA00004245"/>
    </source>
</evidence>
<dbReference type="GO" id="GO:0045505">
    <property type="term" value="F:dynein intermediate chain binding"/>
    <property type="evidence" value="ECO:0007669"/>
    <property type="project" value="InterPro"/>
</dbReference>
<keyword evidence="8" id="KW-0966">Cell projection</keyword>
<evidence type="ECO:0000256" key="2">
    <source>
        <dbReference type="ARBA" id="ARBA00004316"/>
    </source>
</evidence>
<keyword evidence="6" id="KW-0175">Coiled coil</keyword>
<protein>
    <recommendedName>
        <fullName evidence="9">Dynein heavy chain linker domain-containing protein</fullName>
    </recommendedName>
</protein>
<evidence type="ECO:0000256" key="4">
    <source>
        <dbReference type="ARBA" id="ARBA00022741"/>
    </source>
</evidence>
<dbReference type="InterPro" id="IPR026983">
    <property type="entry name" value="DHC"/>
</dbReference>
<gene>
    <name evidence="10" type="ORF">OXD698_LOCUS48945</name>
</gene>
<dbReference type="EMBL" id="CAJOAZ010021262">
    <property type="protein sequence ID" value="CAF4354220.1"/>
    <property type="molecule type" value="Genomic_DNA"/>
</dbReference>
<sequence>MEKIQRALEDYLETKRLAFPRLFFLSNEDLLDILSHANDANCVQPHLRKCFANIFYLRIVKSPVEVVTSMQSVEGEVVNFTKSIRPRGVVEQWLTQVEQAMYDAVKVHLK</sequence>
<keyword evidence="5" id="KW-0243">Dynein</keyword>
<evidence type="ECO:0000256" key="3">
    <source>
        <dbReference type="ARBA" id="ARBA00022490"/>
    </source>
</evidence>
<proteinExistence type="predicted"/>
<organism evidence="10 11">
    <name type="scientific">Adineta steineri</name>
    <dbReference type="NCBI Taxonomy" id="433720"/>
    <lineage>
        <taxon>Eukaryota</taxon>
        <taxon>Metazoa</taxon>
        <taxon>Spiralia</taxon>
        <taxon>Gnathifera</taxon>
        <taxon>Rotifera</taxon>
        <taxon>Eurotatoria</taxon>
        <taxon>Bdelloidea</taxon>
        <taxon>Adinetida</taxon>
        <taxon>Adinetidae</taxon>
        <taxon>Adineta</taxon>
    </lineage>
</organism>
<name>A0A820L772_9BILA</name>
<dbReference type="InterPro" id="IPR042228">
    <property type="entry name" value="Dynein_linker_3"/>
</dbReference>
<dbReference type="GO" id="GO:0000166">
    <property type="term" value="F:nucleotide binding"/>
    <property type="evidence" value="ECO:0007669"/>
    <property type="project" value="UniProtKB-KW"/>
</dbReference>
<dbReference type="FunFam" id="3.20.180.20:FF:000003">
    <property type="entry name" value="Dynein heavy chain 12, axonemal"/>
    <property type="match status" value="1"/>
</dbReference>
<dbReference type="PANTHER" id="PTHR45703">
    <property type="entry name" value="DYNEIN HEAVY CHAIN"/>
    <property type="match status" value="1"/>
</dbReference>